<evidence type="ECO:0000256" key="1">
    <source>
        <dbReference type="ARBA" id="ARBA00008857"/>
    </source>
</evidence>
<evidence type="ECO:0000313" key="9">
    <source>
        <dbReference type="Proteomes" id="UP000295443"/>
    </source>
</evidence>
<dbReference type="InterPro" id="IPR002104">
    <property type="entry name" value="Integrase_catalytic"/>
</dbReference>
<sequence>MALTDVAVKKAKPADKPYKLADEKGMYLLVSPSGKYWRMDYRHTEKRKTLALGVYPDITLAEARERRDEARKKLANGIDPMAEKKAVKRSRIEAAESSFEAVAREWYQKQVTHWAPSHAEKIIRRLERDLFPWIGSRPIAEITAPELLASLRRIESRGAVETAHRAMQNAGQVFRYAVATGRAHRDVSGDLRGALAPWKPQHYPAITDPKEIGPLLRAIDGFTGTFPVKSALQLAPLFFVRPGELRLAEWVEFDLEAATWTVPAMRMKIKSQDHIVPLARQAVDILKELKPLTGHGRYLFPSIRDHNKPMSDAAVNAALRRMGYDQTTLTAHGFRAMARTVLDEVLGFRPDLIEHQLAHAVRDPNGRAYNRTAHLPQRREMMQRWADYLDQLRQGAEILTFPGFAA</sequence>
<dbReference type="Pfam" id="PF00589">
    <property type="entry name" value="Phage_integrase"/>
    <property type="match status" value="1"/>
</dbReference>
<dbReference type="CDD" id="cd00801">
    <property type="entry name" value="INT_P4_C"/>
    <property type="match status" value="1"/>
</dbReference>
<dbReference type="InterPro" id="IPR050808">
    <property type="entry name" value="Phage_Integrase"/>
</dbReference>
<keyword evidence="4" id="KW-0233">DNA recombination</keyword>
<dbReference type="GO" id="GO:0003677">
    <property type="term" value="F:DNA binding"/>
    <property type="evidence" value="ECO:0007669"/>
    <property type="project" value="UniProtKB-UniRule"/>
</dbReference>
<keyword evidence="3 5" id="KW-0238">DNA-binding</keyword>
<keyword evidence="2" id="KW-0229">DNA integration</keyword>
<protein>
    <submittedName>
        <fullName evidence="8">DUF4102 domain-containing protein</fullName>
    </submittedName>
</protein>
<dbReference type="Gene3D" id="3.30.160.390">
    <property type="entry name" value="Integrase, DNA-binding domain"/>
    <property type="match status" value="1"/>
</dbReference>
<evidence type="ECO:0000256" key="2">
    <source>
        <dbReference type="ARBA" id="ARBA00022908"/>
    </source>
</evidence>
<dbReference type="InterPro" id="IPR044068">
    <property type="entry name" value="CB"/>
</dbReference>
<dbReference type="InterPro" id="IPR010998">
    <property type="entry name" value="Integrase_recombinase_N"/>
</dbReference>
<evidence type="ECO:0000256" key="3">
    <source>
        <dbReference type="ARBA" id="ARBA00023125"/>
    </source>
</evidence>
<dbReference type="InterPro" id="IPR038488">
    <property type="entry name" value="Integrase_DNA-bd_sf"/>
</dbReference>
<comment type="caution">
    <text evidence="8">The sequence shown here is derived from an EMBL/GenBank/DDBJ whole genome shotgun (WGS) entry which is preliminary data.</text>
</comment>
<proteinExistence type="inferred from homology"/>
<dbReference type="InterPro" id="IPR013762">
    <property type="entry name" value="Integrase-like_cat_sf"/>
</dbReference>
<feature type="domain" description="Core-binding (CB)" evidence="7">
    <location>
        <begin position="97"/>
        <end position="178"/>
    </location>
</feature>
<evidence type="ECO:0000259" key="6">
    <source>
        <dbReference type="PROSITE" id="PS51898"/>
    </source>
</evidence>
<evidence type="ECO:0000256" key="4">
    <source>
        <dbReference type="ARBA" id="ARBA00023172"/>
    </source>
</evidence>
<dbReference type="Pfam" id="PF13356">
    <property type="entry name" value="Arm-DNA-bind_3"/>
    <property type="match status" value="1"/>
</dbReference>
<dbReference type="InterPro" id="IPR011010">
    <property type="entry name" value="DNA_brk_join_enz"/>
</dbReference>
<dbReference type="PANTHER" id="PTHR30629:SF2">
    <property type="entry name" value="PROPHAGE INTEGRASE INTS-RELATED"/>
    <property type="match status" value="1"/>
</dbReference>
<reference evidence="8 9" key="1">
    <citation type="submission" date="2019-03" db="EMBL/GenBank/DDBJ databases">
        <title>Genome sequence of Thiobacillaceae bacterium LSR1, a sulfur-oxidizing bacterium isolated from freshwater sediment.</title>
        <authorList>
            <person name="Li S."/>
        </authorList>
    </citation>
    <scope>NUCLEOTIDE SEQUENCE [LARGE SCALE GENOMIC DNA]</scope>
    <source>
        <strain evidence="8 9">LSR1</strain>
    </source>
</reference>
<dbReference type="SUPFAM" id="SSF56349">
    <property type="entry name" value="DNA breaking-rejoining enzymes"/>
    <property type="match status" value="1"/>
</dbReference>
<dbReference type="Pfam" id="PF22022">
    <property type="entry name" value="Phage_int_M"/>
    <property type="match status" value="1"/>
</dbReference>
<dbReference type="PROSITE" id="PS51898">
    <property type="entry name" value="TYR_RECOMBINASE"/>
    <property type="match status" value="1"/>
</dbReference>
<accession>A0A4R1BFY7</accession>
<dbReference type="GO" id="GO:0015074">
    <property type="term" value="P:DNA integration"/>
    <property type="evidence" value="ECO:0007669"/>
    <property type="project" value="UniProtKB-KW"/>
</dbReference>
<evidence type="ECO:0000259" key="7">
    <source>
        <dbReference type="PROSITE" id="PS51900"/>
    </source>
</evidence>
<dbReference type="Gene3D" id="1.10.150.130">
    <property type="match status" value="1"/>
</dbReference>
<evidence type="ECO:0000313" key="8">
    <source>
        <dbReference type="EMBL" id="TCJ16089.1"/>
    </source>
</evidence>
<dbReference type="InterPro" id="IPR053876">
    <property type="entry name" value="Phage_int_M"/>
</dbReference>
<dbReference type="InterPro" id="IPR025166">
    <property type="entry name" value="Integrase_DNA_bind_dom"/>
</dbReference>
<dbReference type="RefSeq" id="WP_131445368.1">
    <property type="nucleotide sequence ID" value="NZ_SJZB01000020.1"/>
</dbReference>
<organism evidence="8 9">
    <name type="scientific">Parasulfuritortus cantonensis</name>
    <dbReference type="NCBI Taxonomy" id="2528202"/>
    <lineage>
        <taxon>Bacteria</taxon>
        <taxon>Pseudomonadati</taxon>
        <taxon>Pseudomonadota</taxon>
        <taxon>Betaproteobacteria</taxon>
        <taxon>Nitrosomonadales</taxon>
        <taxon>Thiobacillaceae</taxon>
        <taxon>Parasulfuritortus</taxon>
    </lineage>
</organism>
<comment type="similarity">
    <text evidence="1">Belongs to the 'phage' integrase family.</text>
</comment>
<dbReference type="GO" id="GO:0006310">
    <property type="term" value="P:DNA recombination"/>
    <property type="evidence" value="ECO:0007669"/>
    <property type="project" value="UniProtKB-KW"/>
</dbReference>
<evidence type="ECO:0000256" key="5">
    <source>
        <dbReference type="PROSITE-ProRule" id="PRU01248"/>
    </source>
</evidence>
<dbReference type="Gene3D" id="1.10.443.10">
    <property type="entry name" value="Intergrase catalytic core"/>
    <property type="match status" value="1"/>
</dbReference>
<dbReference type="Proteomes" id="UP000295443">
    <property type="component" value="Unassembled WGS sequence"/>
</dbReference>
<dbReference type="PROSITE" id="PS51900">
    <property type="entry name" value="CB"/>
    <property type="match status" value="1"/>
</dbReference>
<name>A0A4R1BFY7_9PROT</name>
<dbReference type="PANTHER" id="PTHR30629">
    <property type="entry name" value="PROPHAGE INTEGRASE"/>
    <property type="match status" value="1"/>
</dbReference>
<gene>
    <name evidence="8" type="ORF">EZJ19_05715</name>
</gene>
<dbReference type="EMBL" id="SJZB01000020">
    <property type="protein sequence ID" value="TCJ16089.1"/>
    <property type="molecule type" value="Genomic_DNA"/>
</dbReference>
<keyword evidence="9" id="KW-1185">Reference proteome</keyword>
<dbReference type="OrthoDB" id="9775880at2"/>
<feature type="domain" description="Tyr recombinase" evidence="6">
    <location>
        <begin position="202"/>
        <end position="387"/>
    </location>
</feature>
<dbReference type="AlphaFoldDB" id="A0A4R1BFY7"/>